<protein>
    <recommendedName>
        <fullName evidence="12">DNA 3'-5' helicase</fullName>
        <ecNumber evidence="12">5.6.2.4</ecNumber>
    </recommendedName>
</protein>
<evidence type="ECO:0000313" key="19">
    <source>
        <dbReference type="Proteomes" id="UP000599688"/>
    </source>
</evidence>
<keyword evidence="4 14" id="KW-0378">Hydrolase</keyword>
<keyword evidence="5 14" id="KW-0347">Helicase</keyword>
<dbReference type="GO" id="GO:0003677">
    <property type="term" value="F:DNA binding"/>
    <property type="evidence" value="ECO:0007669"/>
    <property type="project" value="UniProtKB-KW"/>
</dbReference>
<dbReference type="Gene3D" id="3.90.320.10">
    <property type="match status" value="1"/>
</dbReference>
<evidence type="ECO:0000256" key="13">
    <source>
        <dbReference type="ARBA" id="ARBA00048988"/>
    </source>
</evidence>
<keyword evidence="2 14" id="KW-0547">Nucleotide-binding</keyword>
<dbReference type="InterPro" id="IPR000595">
    <property type="entry name" value="cNMP-bd_dom"/>
</dbReference>
<dbReference type="PROSITE" id="PS51217">
    <property type="entry name" value="UVRD_HELICASE_CTER"/>
    <property type="match status" value="1"/>
</dbReference>
<dbReference type="EC" id="5.6.2.4" evidence="12"/>
<gene>
    <name evidence="18" type="ORF">GCM10010831_13430</name>
</gene>
<dbReference type="Pfam" id="PF13361">
    <property type="entry name" value="UvrD_C"/>
    <property type="match status" value="2"/>
</dbReference>
<keyword evidence="9" id="KW-0234">DNA repair</keyword>
<feature type="binding site" evidence="14">
    <location>
        <begin position="12"/>
        <end position="19"/>
    </location>
    <ligand>
        <name>ATP</name>
        <dbReference type="ChEBI" id="CHEBI:30616"/>
    </ligand>
</feature>
<comment type="catalytic activity">
    <reaction evidence="13">
        <text>ATP + H2O = ADP + phosphate + H(+)</text>
        <dbReference type="Rhea" id="RHEA:13065"/>
        <dbReference type="ChEBI" id="CHEBI:15377"/>
        <dbReference type="ChEBI" id="CHEBI:15378"/>
        <dbReference type="ChEBI" id="CHEBI:30616"/>
        <dbReference type="ChEBI" id="CHEBI:43474"/>
        <dbReference type="ChEBI" id="CHEBI:456216"/>
        <dbReference type="EC" id="5.6.2.4"/>
    </reaction>
</comment>
<dbReference type="EMBL" id="BMGL01000007">
    <property type="protein sequence ID" value="GGE13364.1"/>
    <property type="molecule type" value="Genomic_DNA"/>
</dbReference>
<evidence type="ECO:0000256" key="3">
    <source>
        <dbReference type="ARBA" id="ARBA00022763"/>
    </source>
</evidence>
<evidence type="ECO:0000256" key="6">
    <source>
        <dbReference type="ARBA" id="ARBA00022839"/>
    </source>
</evidence>
<dbReference type="InterPro" id="IPR027417">
    <property type="entry name" value="P-loop_NTPase"/>
</dbReference>
<feature type="domain" description="Cyclic nucleotide-binding" evidence="15">
    <location>
        <begin position="769"/>
        <end position="813"/>
    </location>
</feature>
<keyword evidence="8" id="KW-0238">DNA-binding</keyword>
<evidence type="ECO:0000256" key="14">
    <source>
        <dbReference type="PROSITE-ProRule" id="PRU00560"/>
    </source>
</evidence>
<evidence type="ECO:0000256" key="2">
    <source>
        <dbReference type="ARBA" id="ARBA00022741"/>
    </source>
</evidence>
<dbReference type="GO" id="GO:0005829">
    <property type="term" value="C:cytosol"/>
    <property type="evidence" value="ECO:0007669"/>
    <property type="project" value="TreeGrafter"/>
</dbReference>
<name>A0A917E9X3_9FLAO</name>
<keyword evidence="3" id="KW-0227">DNA damage</keyword>
<dbReference type="PROSITE" id="PS50042">
    <property type="entry name" value="CNMP_BINDING_3"/>
    <property type="match status" value="1"/>
</dbReference>
<dbReference type="PROSITE" id="PS51198">
    <property type="entry name" value="UVRD_HELICASE_ATP_BIND"/>
    <property type="match status" value="1"/>
</dbReference>
<dbReference type="InterPro" id="IPR000212">
    <property type="entry name" value="DNA_helicase_UvrD/REP"/>
</dbReference>
<evidence type="ECO:0000256" key="10">
    <source>
        <dbReference type="ARBA" id="ARBA00023235"/>
    </source>
</evidence>
<dbReference type="SUPFAM" id="SSF52540">
    <property type="entry name" value="P-loop containing nucleoside triphosphate hydrolases"/>
    <property type="match status" value="1"/>
</dbReference>
<feature type="domain" description="UvrD-like helicase ATP-binding" evidence="16">
    <location>
        <begin position="1"/>
        <end position="470"/>
    </location>
</feature>
<evidence type="ECO:0000259" key="15">
    <source>
        <dbReference type="PROSITE" id="PS50042"/>
    </source>
</evidence>
<accession>A0A917E9X3</accession>
<evidence type="ECO:0000259" key="16">
    <source>
        <dbReference type="PROSITE" id="PS51198"/>
    </source>
</evidence>
<dbReference type="PANTHER" id="PTHR11070:SF67">
    <property type="entry name" value="DNA 3'-5' HELICASE"/>
    <property type="match status" value="1"/>
</dbReference>
<evidence type="ECO:0000256" key="9">
    <source>
        <dbReference type="ARBA" id="ARBA00023204"/>
    </source>
</evidence>
<keyword evidence="6" id="KW-0269">Exonuclease</keyword>
<feature type="domain" description="UvrD-like helicase C-terminal" evidence="17">
    <location>
        <begin position="487"/>
        <end position="735"/>
    </location>
</feature>
<evidence type="ECO:0000256" key="11">
    <source>
        <dbReference type="ARBA" id="ARBA00034617"/>
    </source>
</evidence>
<proteinExistence type="predicted"/>
<keyword evidence="10" id="KW-0413">Isomerase</keyword>
<evidence type="ECO:0000256" key="4">
    <source>
        <dbReference type="ARBA" id="ARBA00022801"/>
    </source>
</evidence>
<dbReference type="GO" id="GO:0004527">
    <property type="term" value="F:exonuclease activity"/>
    <property type="evidence" value="ECO:0007669"/>
    <property type="project" value="UniProtKB-KW"/>
</dbReference>
<keyword evidence="19" id="KW-1185">Reference proteome</keyword>
<evidence type="ECO:0000256" key="12">
    <source>
        <dbReference type="ARBA" id="ARBA00034808"/>
    </source>
</evidence>
<reference evidence="18 19" key="1">
    <citation type="journal article" date="2014" name="Int. J. Syst. Evol. Microbiol.">
        <title>Complete genome sequence of Corynebacterium casei LMG S-19264T (=DSM 44701T), isolated from a smear-ripened cheese.</title>
        <authorList>
            <consortium name="US DOE Joint Genome Institute (JGI-PGF)"/>
            <person name="Walter F."/>
            <person name="Albersmeier A."/>
            <person name="Kalinowski J."/>
            <person name="Ruckert C."/>
        </authorList>
    </citation>
    <scope>NUCLEOTIDE SEQUENCE [LARGE SCALE GENOMIC DNA]</scope>
    <source>
        <strain evidence="18 19">CGMCC 1.12925</strain>
    </source>
</reference>
<dbReference type="RefSeq" id="WP_188406056.1">
    <property type="nucleotide sequence ID" value="NZ_BMGL01000007.1"/>
</dbReference>
<sequence length="1042" mass="119734">MKKSSPFVIYNASAGSGKTFTLTVDYLSILLLAKDPFAFQRILAITFTNKAVGEMKSRVLEHLIAFTKTDISEDKKPLYEQVKAKTQLTDKDVSEKSIQILRHLLANYAGFEISTIDAFTQRIIRTFAKDLGLSNNFEIELETRVVLEEAIDRVIDKVGEDKQLTQILVDFALEKTEDDKSGNIAKDVFEASELLLKEQHSKPIDALQKLPLNAFTKYKEKLKKKEKQLLNQLSETGKHFFSLLGQHQIEVGSFKGRYIPNYFKKVIEDYTKLSFKAKWQAEIETTNFYNKTTAEDQKTSIEAIKEEIVKLYKKTKKQFYELQYTGKIKSYITQISLLNVVQKEISEIKSERNLVLISDFNKKISEQVKEQPAPFIYERLGERFQYYFIDEFQDTSTLQWENLIPLVEEALVKEHPEFGPGSLSLIGDAKQSIYAWRGGDAKQFMQLSKGNSPFTIKNENKDLDFNYRSEQEIISFNNALFQFVSTSVQVPEVQELYAKASQESPKKHRAGKVEIDFSILKNKEEALEVFPKKVVSSIQNRIASEDVEYKDFCVLVRKKEQGIAIAKALNDEQIPIISSETLLIANSKEVGFILSVLYCLENEKNEEEAYTLFTYLLAEKKFNATEKHIFLAEAFQHKKTWESIEELGYSFSPERCNALPIYDAVEYIIQSFITPSNADAYIQFFLDEVFAFANKQAGDIQLFLTYWERVKNTKSISAPEVENAVQIMTIHKSKGLQFPIVLYPFATEQLDYTDLEKFWIPTQNASMPYVLASGKSTIYKDLDNEKAEIYNTLKEKAIFNSINLLYVALTRAAKEMYIYTDCKENKSGISFTKNSFAALFNDFLMDQGLWKENQLHYIIGENYLFTKQTHAVKNNLSLQFNQPNLNMGLLTNAEYLWNNELQLAIERGNILHELMAKINLKTDIQTAIDQATLSGLIASNQAIAYKKSLQQITEHPKLTAFFGEDWQALNEQEIAYNKQLFRPDRLCLKANKAVLIDYKTGSPNTKHQQQIKDYTTAVEALGYQVIKKLLVYLNDELLVVEV</sequence>
<comment type="catalytic activity">
    <reaction evidence="11">
        <text>Couples ATP hydrolysis with the unwinding of duplex DNA by translocating in the 3'-5' direction.</text>
        <dbReference type="EC" id="5.6.2.4"/>
    </reaction>
</comment>
<evidence type="ECO:0000313" key="18">
    <source>
        <dbReference type="EMBL" id="GGE13364.1"/>
    </source>
</evidence>
<comment type="caution">
    <text evidence="18">The sequence shown here is derived from an EMBL/GenBank/DDBJ whole genome shotgun (WGS) entry which is preliminary data.</text>
</comment>
<evidence type="ECO:0000256" key="8">
    <source>
        <dbReference type="ARBA" id="ARBA00023125"/>
    </source>
</evidence>
<dbReference type="Pfam" id="PF00580">
    <property type="entry name" value="UvrD-helicase"/>
    <property type="match status" value="1"/>
</dbReference>
<dbReference type="InterPro" id="IPR011604">
    <property type="entry name" value="PDDEXK-like_dom_sf"/>
</dbReference>
<dbReference type="Gene3D" id="1.10.3170.10">
    <property type="entry name" value="Recbcd, chain B, domain 2"/>
    <property type="match status" value="1"/>
</dbReference>
<dbReference type="Proteomes" id="UP000599688">
    <property type="component" value="Unassembled WGS sequence"/>
</dbReference>
<dbReference type="InterPro" id="IPR014016">
    <property type="entry name" value="UvrD-like_ATP-bd"/>
</dbReference>
<dbReference type="GO" id="GO:0000725">
    <property type="term" value="P:recombinational repair"/>
    <property type="evidence" value="ECO:0007669"/>
    <property type="project" value="TreeGrafter"/>
</dbReference>
<keyword evidence="7 14" id="KW-0067">ATP-binding</keyword>
<dbReference type="GO" id="GO:0005524">
    <property type="term" value="F:ATP binding"/>
    <property type="evidence" value="ECO:0007669"/>
    <property type="project" value="UniProtKB-UniRule"/>
</dbReference>
<organism evidence="18 19">
    <name type="scientific">Psychroflexus salis</name>
    <dbReference type="NCBI Taxonomy" id="1526574"/>
    <lineage>
        <taxon>Bacteria</taxon>
        <taxon>Pseudomonadati</taxon>
        <taxon>Bacteroidota</taxon>
        <taxon>Flavobacteriia</taxon>
        <taxon>Flavobacteriales</taxon>
        <taxon>Flavobacteriaceae</taxon>
        <taxon>Psychroflexus</taxon>
    </lineage>
</organism>
<dbReference type="GO" id="GO:0043138">
    <property type="term" value="F:3'-5' DNA helicase activity"/>
    <property type="evidence" value="ECO:0007669"/>
    <property type="project" value="UniProtKB-EC"/>
</dbReference>
<dbReference type="Gene3D" id="3.40.50.300">
    <property type="entry name" value="P-loop containing nucleotide triphosphate hydrolases"/>
    <property type="match status" value="3"/>
</dbReference>
<dbReference type="AlphaFoldDB" id="A0A917E9X3"/>
<evidence type="ECO:0000256" key="1">
    <source>
        <dbReference type="ARBA" id="ARBA00022722"/>
    </source>
</evidence>
<evidence type="ECO:0000256" key="7">
    <source>
        <dbReference type="ARBA" id="ARBA00022840"/>
    </source>
</evidence>
<evidence type="ECO:0000259" key="17">
    <source>
        <dbReference type="PROSITE" id="PS51217"/>
    </source>
</evidence>
<evidence type="ECO:0000256" key="5">
    <source>
        <dbReference type="ARBA" id="ARBA00022806"/>
    </source>
</evidence>
<dbReference type="PANTHER" id="PTHR11070">
    <property type="entry name" value="UVRD / RECB / PCRA DNA HELICASE FAMILY MEMBER"/>
    <property type="match status" value="1"/>
</dbReference>
<keyword evidence="1" id="KW-0540">Nuclease</keyword>
<dbReference type="InterPro" id="IPR014017">
    <property type="entry name" value="DNA_helicase_UvrD-like_C"/>
</dbReference>